<dbReference type="Pfam" id="PF00083">
    <property type="entry name" value="Sugar_tr"/>
    <property type="match status" value="2"/>
</dbReference>
<dbReference type="PROSITE" id="PS00216">
    <property type="entry name" value="SUGAR_TRANSPORT_1"/>
    <property type="match status" value="1"/>
</dbReference>
<feature type="transmembrane region" description="Helical" evidence="7">
    <location>
        <begin position="93"/>
        <end position="111"/>
    </location>
</feature>
<dbReference type="PROSITE" id="PS50850">
    <property type="entry name" value="MFS"/>
    <property type="match status" value="1"/>
</dbReference>
<feature type="domain" description="Major facilitator superfamily (MFS) profile" evidence="8">
    <location>
        <begin position="11"/>
        <end position="492"/>
    </location>
</feature>
<feature type="transmembrane region" description="Helical" evidence="7">
    <location>
        <begin position="117"/>
        <end position="140"/>
    </location>
</feature>
<keyword evidence="4 7" id="KW-0812">Transmembrane</keyword>
<feature type="transmembrane region" description="Helical" evidence="7">
    <location>
        <begin position="377"/>
        <end position="396"/>
    </location>
</feature>
<dbReference type="Gene3D" id="1.20.1250.20">
    <property type="entry name" value="MFS general substrate transporter like domains"/>
    <property type="match status" value="1"/>
</dbReference>
<gene>
    <name evidence="9" type="ORF">C1645_686879</name>
</gene>
<dbReference type="EMBL" id="QKYT01000031">
    <property type="protein sequence ID" value="RIA97289.1"/>
    <property type="molecule type" value="Genomic_DNA"/>
</dbReference>
<feature type="transmembrane region" description="Helical" evidence="7">
    <location>
        <begin position="402"/>
        <end position="427"/>
    </location>
</feature>
<evidence type="ECO:0000256" key="5">
    <source>
        <dbReference type="ARBA" id="ARBA00022989"/>
    </source>
</evidence>
<dbReference type="InterPro" id="IPR005829">
    <property type="entry name" value="Sugar_transporter_CS"/>
</dbReference>
<dbReference type="PROSITE" id="PS00217">
    <property type="entry name" value="SUGAR_TRANSPORT_2"/>
    <property type="match status" value="1"/>
</dbReference>
<keyword evidence="5 7" id="KW-1133">Transmembrane helix</keyword>
<dbReference type="InterPro" id="IPR020846">
    <property type="entry name" value="MFS_dom"/>
</dbReference>
<feature type="transmembrane region" description="Helical" evidence="7">
    <location>
        <begin position="152"/>
        <end position="173"/>
    </location>
</feature>
<name>A0A397TIT9_9GLOM</name>
<evidence type="ECO:0000256" key="4">
    <source>
        <dbReference type="ARBA" id="ARBA00022692"/>
    </source>
</evidence>
<feature type="transmembrane region" description="Helical" evidence="7">
    <location>
        <begin position="7"/>
        <end position="27"/>
    </location>
</feature>
<dbReference type="InterPro" id="IPR005828">
    <property type="entry name" value="MFS_sugar_transport-like"/>
</dbReference>
<dbReference type="PRINTS" id="PR00171">
    <property type="entry name" value="SUGRTRNSPORT"/>
</dbReference>
<feature type="transmembrane region" description="Helical" evidence="7">
    <location>
        <begin position="439"/>
        <end position="459"/>
    </location>
</feature>
<accession>A0A397TIT9</accession>
<keyword evidence="3" id="KW-0813">Transport</keyword>
<dbReference type="PANTHER" id="PTHR23503">
    <property type="entry name" value="SOLUTE CARRIER FAMILY 2"/>
    <property type="match status" value="1"/>
</dbReference>
<dbReference type="PANTHER" id="PTHR23503:SF8">
    <property type="entry name" value="FACILITATED GLUCOSE TRANSPORTER PROTEIN 1"/>
    <property type="match status" value="1"/>
</dbReference>
<dbReference type="GO" id="GO:0016020">
    <property type="term" value="C:membrane"/>
    <property type="evidence" value="ECO:0007669"/>
    <property type="project" value="UniProtKB-SubCell"/>
</dbReference>
<feature type="transmembrane region" description="Helical" evidence="7">
    <location>
        <begin position="179"/>
        <end position="202"/>
    </location>
</feature>
<dbReference type="SUPFAM" id="SSF103473">
    <property type="entry name" value="MFS general substrate transporter"/>
    <property type="match status" value="1"/>
</dbReference>
<evidence type="ECO:0000256" key="2">
    <source>
        <dbReference type="ARBA" id="ARBA00010992"/>
    </source>
</evidence>
<feature type="transmembrane region" description="Helical" evidence="7">
    <location>
        <begin position="465"/>
        <end position="484"/>
    </location>
</feature>
<dbReference type="Proteomes" id="UP000265703">
    <property type="component" value="Unassembled WGS sequence"/>
</dbReference>
<dbReference type="InterPro" id="IPR003663">
    <property type="entry name" value="Sugar/inositol_transpt"/>
</dbReference>
<dbReference type="InterPro" id="IPR036259">
    <property type="entry name" value="MFS_trans_sf"/>
</dbReference>
<dbReference type="GO" id="GO:0015149">
    <property type="term" value="F:hexose transmembrane transporter activity"/>
    <property type="evidence" value="ECO:0007669"/>
    <property type="project" value="TreeGrafter"/>
</dbReference>
<keyword evidence="9" id="KW-0762">Sugar transport</keyword>
<sequence length="510" mass="55941">MGELTLYLIVVSVAIVLGSFQFGYHIGELNTPKSVISCEKLPKETISHDDNSLLPCIPMEEGEFGLLTSIFNLGGLLGSLLSSRVADTKGRRWTLLCNNLFLFIGSTMMGFANSYSILVIGRVIAGIGCGVVSVIVPMYLAEISPAEYRGVFGVMNQLGIVIGILFSQIQGLYLSNIPGWRIILITASALSIIQTILLGFAVESPKYLASKVGGYQSAKKALQQLRGKTEVEDEIGGWLQISEEEGLEGLINNQHDEDNISSQQQQSSSSQDNIEERISTTSEPTVVFHARNPNTDDFNIWKFISSPYYRPAFKVLLLVQFTQQFSGINAVIFYSTTILSRLLPTSSDLITVYISIMNTIMTVVSAYLIDKAGRRTLLLYSISLMSLASAILAFSITYELALLSSISIIGFVATFAIGLGPIPFLIIPEIVDTRAVATASSLGLSINWISNFLVAALFLEIRGIFGGRVFYIFSVYLFTAYIIANRILPETKAKTVEEVWHGWTGKYIKS</sequence>
<dbReference type="AlphaFoldDB" id="A0A397TIT9"/>
<evidence type="ECO:0000256" key="6">
    <source>
        <dbReference type="ARBA" id="ARBA00023136"/>
    </source>
</evidence>
<protein>
    <submittedName>
        <fullName evidence="9">Sugar transporter</fullName>
    </submittedName>
</protein>
<comment type="similarity">
    <text evidence="2">Belongs to the major facilitator superfamily. Sugar transporter (TC 2.A.1.1) family.</text>
</comment>
<reference evidence="9 10" key="1">
    <citation type="submission" date="2018-06" db="EMBL/GenBank/DDBJ databases">
        <title>Comparative genomics reveals the genomic features of Rhizophagus irregularis, R. cerebriforme, R. diaphanum and Gigaspora rosea, and their symbiotic lifestyle signature.</title>
        <authorList>
            <person name="Morin E."/>
            <person name="San Clemente H."/>
            <person name="Chen E.C.H."/>
            <person name="De La Providencia I."/>
            <person name="Hainaut M."/>
            <person name="Kuo A."/>
            <person name="Kohler A."/>
            <person name="Murat C."/>
            <person name="Tang N."/>
            <person name="Roy S."/>
            <person name="Loubradou J."/>
            <person name="Henrissat B."/>
            <person name="Grigoriev I.V."/>
            <person name="Corradi N."/>
            <person name="Roux C."/>
            <person name="Martin F.M."/>
        </authorList>
    </citation>
    <scope>NUCLEOTIDE SEQUENCE [LARGE SCALE GENOMIC DNA]</scope>
    <source>
        <strain evidence="9 10">DAOM 227022</strain>
    </source>
</reference>
<evidence type="ECO:0000313" key="9">
    <source>
        <dbReference type="EMBL" id="RIA97289.1"/>
    </source>
</evidence>
<dbReference type="STRING" id="658196.A0A397TIT9"/>
<comment type="caution">
    <text evidence="9">The sequence shown here is derived from an EMBL/GenBank/DDBJ whole genome shotgun (WGS) entry which is preliminary data.</text>
</comment>
<evidence type="ECO:0000259" key="8">
    <source>
        <dbReference type="PROSITE" id="PS50850"/>
    </source>
</evidence>
<evidence type="ECO:0000256" key="7">
    <source>
        <dbReference type="SAM" id="Phobius"/>
    </source>
</evidence>
<evidence type="ECO:0000313" key="10">
    <source>
        <dbReference type="Proteomes" id="UP000265703"/>
    </source>
</evidence>
<dbReference type="InterPro" id="IPR045263">
    <property type="entry name" value="GLUT"/>
</dbReference>
<evidence type="ECO:0000256" key="3">
    <source>
        <dbReference type="ARBA" id="ARBA00022448"/>
    </source>
</evidence>
<feature type="transmembrane region" description="Helical" evidence="7">
    <location>
        <begin position="64"/>
        <end position="81"/>
    </location>
</feature>
<comment type="subcellular location">
    <subcellularLocation>
        <location evidence="1">Membrane</location>
        <topology evidence="1">Multi-pass membrane protein</topology>
    </subcellularLocation>
</comment>
<keyword evidence="6 7" id="KW-0472">Membrane</keyword>
<proteinExistence type="inferred from homology"/>
<organism evidence="9 10">
    <name type="scientific">Glomus cerebriforme</name>
    <dbReference type="NCBI Taxonomy" id="658196"/>
    <lineage>
        <taxon>Eukaryota</taxon>
        <taxon>Fungi</taxon>
        <taxon>Fungi incertae sedis</taxon>
        <taxon>Mucoromycota</taxon>
        <taxon>Glomeromycotina</taxon>
        <taxon>Glomeromycetes</taxon>
        <taxon>Glomerales</taxon>
        <taxon>Glomeraceae</taxon>
        <taxon>Glomus</taxon>
    </lineage>
</organism>
<feature type="transmembrane region" description="Helical" evidence="7">
    <location>
        <begin position="315"/>
        <end position="338"/>
    </location>
</feature>
<evidence type="ECO:0000256" key="1">
    <source>
        <dbReference type="ARBA" id="ARBA00004141"/>
    </source>
</evidence>
<feature type="transmembrane region" description="Helical" evidence="7">
    <location>
        <begin position="350"/>
        <end position="370"/>
    </location>
</feature>
<keyword evidence="10" id="KW-1185">Reference proteome</keyword>
<dbReference type="OrthoDB" id="4540492at2759"/>